<dbReference type="GO" id="GO:0005737">
    <property type="term" value="C:cytoplasm"/>
    <property type="evidence" value="ECO:0007669"/>
    <property type="project" value="UniProtKB-SubCell"/>
</dbReference>
<evidence type="ECO:0000313" key="10">
    <source>
        <dbReference type="EMBL" id="MBO8463205.1"/>
    </source>
</evidence>
<organism evidence="10 11">
    <name type="scientific">Candidatus Scybalomonas excrementavium</name>
    <dbReference type="NCBI Taxonomy" id="2840943"/>
    <lineage>
        <taxon>Bacteria</taxon>
        <taxon>Bacillati</taxon>
        <taxon>Bacillota</taxon>
        <taxon>Clostridia</taxon>
        <taxon>Lachnospirales</taxon>
        <taxon>Lachnospiraceae</taxon>
        <taxon>Lachnospiraceae incertae sedis</taxon>
        <taxon>Candidatus Scybalomonas</taxon>
    </lineage>
</organism>
<sequence length="122" mass="14061">MILGVGTDMIEIIRVEKACQKKKFLERVYTIREQELYRDSPSKLAGNFAVKEAVVKVFGTGFHGIEPREIEVLRDEYGKPYINLYGNAKKKQEQLEITNIQVSITNTKEYAMSFVIGENEKR</sequence>
<accession>A0A9D9N7R7</accession>
<dbReference type="SUPFAM" id="SSF56214">
    <property type="entry name" value="4'-phosphopantetheinyl transferase"/>
    <property type="match status" value="1"/>
</dbReference>
<evidence type="ECO:0000256" key="8">
    <source>
        <dbReference type="HAMAP-Rule" id="MF_00101"/>
    </source>
</evidence>
<comment type="catalytic activity">
    <reaction evidence="8">
        <text>apo-[ACP] + CoA = holo-[ACP] + adenosine 3',5'-bisphosphate + H(+)</text>
        <dbReference type="Rhea" id="RHEA:12068"/>
        <dbReference type="Rhea" id="RHEA-COMP:9685"/>
        <dbReference type="Rhea" id="RHEA-COMP:9690"/>
        <dbReference type="ChEBI" id="CHEBI:15378"/>
        <dbReference type="ChEBI" id="CHEBI:29999"/>
        <dbReference type="ChEBI" id="CHEBI:57287"/>
        <dbReference type="ChEBI" id="CHEBI:58343"/>
        <dbReference type="ChEBI" id="CHEBI:64479"/>
        <dbReference type="EC" id="2.7.8.7"/>
    </reaction>
</comment>
<keyword evidence="5 8" id="KW-0460">Magnesium</keyword>
<evidence type="ECO:0000259" key="9">
    <source>
        <dbReference type="Pfam" id="PF01648"/>
    </source>
</evidence>
<dbReference type="EC" id="2.7.8.7" evidence="8"/>
<comment type="similarity">
    <text evidence="8">Belongs to the P-Pant transferase superfamily. AcpS family.</text>
</comment>
<dbReference type="EMBL" id="JADIML010000131">
    <property type="protein sequence ID" value="MBO8463205.1"/>
    <property type="molecule type" value="Genomic_DNA"/>
</dbReference>
<evidence type="ECO:0000256" key="1">
    <source>
        <dbReference type="ARBA" id="ARBA00022516"/>
    </source>
</evidence>
<keyword evidence="3 8" id="KW-0479">Metal-binding</keyword>
<dbReference type="HAMAP" id="MF_00101">
    <property type="entry name" value="AcpS"/>
    <property type="match status" value="1"/>
</dbReference>
<feature type="binding site" evidence="8">
    <location>
        <position position="52"/>
    </location>
    <ligand>
        <name>Mg(2+)</name>
        <dbReference type="ChEBI" id="CHEBI:18420"/>
    </ligand>
</feature>
<dbReference type="GO" id="GO:0000287">
    <property type="term" value="F:magnesium ion binding"/>
    <property type="evidence" value="ECO:0007669"/>
    <property type="project" value="UniProtKB-UniRule"/>
</dbReference>
<dbReference type="InterPro" id="IPR004568">
    <property type="entry name" value="Ppantetheine-prot_Trfase_dom"/>
</dbReference>
<dbReference type="InterPro" id="IPR002582">
    <property type="entry name" value="ACPS"/>
</dbReference>
<dbReference type="NCBIfam" id="TIGR00556">
    <property type="entry name" value="pantethn_trn"/>
    <property type="match status" value="1"/>
</dbReference>
<feature type="domain" description="4'-phosphopantetheinyl transferase" evidence="9">
    <location>
        <begin position="4"/>
        <end position="114"/>
    </location>
</feature>
<evidence type="ECO:0000256" key="4">
    <source>
        <dbReference type="ARBA" id="ARBA00022832"/>
    </source>
</evidence>
<evidence type="ECO:0000313" key="11">
    <source>
        <dbReference type="Proteomes" id="UP000823618"/>
    </source>
</evidence>
<dbReference type="Gene3D" id="3.90.470.20">
    <property type="entry name" value="4'-phosphopantetheinyl transferase domain"/>
    <property type="match status" value="1"/>
</dbReference>
<proteinExistence type="inferred from homology"/>
<comment type="function">
    <text evidence="8">Transfers the 4'-phosphopantetheine moiety from coenzyme A to a Ser of acyl-carrier-protein.</text>
</comment>
<dbReference type="InterPro" id="IPR037143">
    <property type="entry name" value="4-PPantetheinyl_Trfase_dom_sf"/>
</dbReference>
<keyword evidence="2 8" id="KW-0808">Transferase</keyword>
<evidence type="ECO:0000256" key="6">
    <source>
        <dbReference type="ARBA" id="ARBA00023098"/>
    </source>
</evidence>
<dbReference type="GO" id="GO:0008897">
    <property type="term" value="F:holo-[acyl-carrier-protein] synthase activity"/>
    <property type="evidence" value="ECO:0007669"/>
    <property type="project" value="UniProtKB-UniRule"/>
</dbReference>
<evidence type="ECO:0000256" key="5">
    <source>
        <dbReference type="ARBA" id="ARBA00022842"/>
    </source>
</evidence>
<dbReference type="NCBIfam" id="TIGR00516">
    <property type="entry name" value="acpS"/>
    <property type="match status" value="1"/>
</dbReference>
<evidence type="ECO:0000256" key="3">
    <source>
        <dbReference type="ARBA" id="ARBA00022723"/>
    </source>
</evidence>
<comment type="cofactor">
    <cofactor evidence="8">
        <name>Mg(2+)</name>
        <dbReference type="ChEBI" id="CHEBI:18420"/>
    </cofactor>
</comment>
<comment type="subcellular location">
    <subcellularLocation>
        <location evidence="8">Cytoplasm</location>
    </subcellularLocation>
</comment>
<comment type="caution">
    <text evidence="10">The sequence shown here is derived from an EMBL/GenBank/DDBJ whole genome shotgun (WGS) entry which is preliminary data.</text>
</comment>
<keyword evidence="4 8" id="KW-0276">Fatty acid metabolism</keyword>
<feature type="binding site" evidence="8">
    <location>
        <position position="8"/>
    </location>
    <ligand>
        <name>Mg(2+)</name>
        <dbReference type="ChEBI" id="CHEBI:18420"/>
    </ligand>
</feature>
<protein>
    <recommendedName>
        <fullName evidence="8">Holo-[acyl-carrier-protein] synthase</fullName>
        <shortName evidence="8">Holo-ACP synthase</shortName>
        <ecNumber evidence="8">2.7.8.7</ecNumber>
    </recommendedName>
    <alternativeName>
        <fullName evidence="8">4'-phosphopantetheinyl transferase AcpS</fullName>
    </alternativeName>
</protein>
<dbReference type="GO" id="GO:0006633">
    <property type="term" value="P:fatty acid biosynthetic process"/>
    <property type="evidence" value="ECO:0007669"/>
    <property type="project" value="UniProtKB-UniRule"/>
</dbReference>
<dbReference type="AlphaFoldDB" id="A0A9D9N7R7"/>
<dbReference type="Proteomes" id="UP000823618">
    <property type="component" value="Unassembled WGS sequence"/>
</dbReference>
<reference evidence="10" key="2">
    <citation type="journal article" date="2021" name="PeerJ">
        <title>Extensive microbial diversity within the chicken gut microbiome revealed by metagenomics and culture.</title>
        <authorList>
            <person name="Gilroy R."/>
            <person name="Ravi A."/>
            <person name="Getino M."/>
            <person name="Pursley I."/>
            <person name="Horton D.L."/>
            <person name="Alikhan N.F."/>
            <person name="Baker D."/>
            <person name="Gharbi K."/>
            <person name="Hall N."/>
            <person name="Watson M."/>
            <person name="Adriaenssens E.M."/>
            <person name="Foster-Nyarko E."/>
            <person name="Jarju S."/>
            <person name="Secka A."/>
            <person name="Antonio M."/>
            <person name="Oren A."/>
            <person name="Chaudhuri R.R."/>
            <person name="La Ragione R."/>
            <person name="Hildebrand F."/>
            <person name="Pallen M.J."/>
        </authorList>
    </citation>
    <scope>NUCLEOTIDE SEQUENCE</scope>
    <source>
        <strain evidence="10">E3-2379</strain>
    </source>
</reference>
<keyword evidence="7 8" id="KW-0275">Fatty acid biosynthesis</keyword>
<keyword evidence="6 8" id="KW-0443">Lipid metabolism</keyword>
<gene>
    <name evidence="8 10" type="primary">acpS</name>
    <name evidence="10" type="ORF">IAC13_04655</name>
</gene>
<reference evidence="10" key="1">
    <citation type="submission" date="2020-10" db="EMBL/GenBank/DDBJ databases">
        <authorList>
            <person name="Gilroy R."/>
        </authorList>
    </citation>
    <scope>NUCLEOTIDE SEQUENCE</scope>
    <source>
        <strain evidence="10">E3-2379</strain>
    </source>
</reference>
<name>A0A9D9N7R7_9FIRM</name>
<evidence type="ECO:0000256" key="2">
    <source>
        <dbReference type="ARBA" id="ARBA00022679"/>
    </source>
</evidence>
<dbReference type="InterPro" id="IPR008278">
    <property type="entry name" value="4-PPantetheinyl_Trfase_dom"/>
</dbReference>
<keyword evidence="1 8" id="KW-0444">Lipid biosynthesis</keyword>
<keyword evidence="8" id="KW-0963">Cytoplasm</keyword>
<evidence type="ECO:0000256" key="7">
    <source>
        <dbReference type="ARBA" id="ARBA00023160"/>
    </source>
</evidence>
<dbReference type="Pfam" id="PF01648">
    <property type="entry name" value="ACPS"/>
    <property type="match status" value="1"/>
</dbReference>